<dbReference type="STRING" id="1736691.SAMN06295964_1328"/>
<reference evidence="7" key="1">
    <citation type="submission" date="2017-02" db="EMBL/GenBank/DDBJ databases">
        <authorList>
            <person name="Varghese N."/>
            <person name="Submissions S."/>
        </authorList>
    </citation>
    <scope>NUCLEOTIDE SEQUENCE [LARGE SCALE GENOMIC DNA]</scope>
    <source>
        <strain evidence="7">9H-4</strain>
    </source>
</reference>
<accession>A0A1T4YXB7</accession>
<dbReference type="Pfam" id="PF18085">
    <property type="entry name" value="Mak_N_cap"/>
    <property type="match status" value="1"/>
</dbReference>
<evidence type="ECO:0000313" key="7">
    <source>
        <dbReference type="Proteomes" id="UP000191040"/>
    </source>
</evidence>
<dbReference type="Proteomes" id="UP000191040">
    <property type="component" value="Chromosome I"/>
</dbReference>
<evidence type="ECO:0000259" key="5">
    <source>
        <dbReference type="Pfam" id="PF18085"/>
    </source>
</evidence>
<feature type="domain" description="Maltokinase N-terminal cap" evidence="5">
    <location>
        <begin position="21"/>
        <end position="100"/>
    </location>
</feature>
<dbReference type="GO" id="GO:0005524">
    <property type="term" value="F:ATP binding"/>
    <property type="evidence" value="ECO:0007669"/>
    <property type="project" value="UniProtKB-KW"/>
</dbReference>
<dbReference type="InterPro" id="IPR040999">
    <property type="entry name" value="Mak_N_cap"/>
</dbReference>
<name>A0A1T4YXB7_9ACTN</name>
<evidence type="ECO:0000256" key="4">
    <source>
        <dbReference type="ARBA" id="ARBA00022840"/>
    </source>
</evidence>
<keyword evidence="1" id="KW-0808">Transferase</keyword>
<dbReference type="AlphaFoldDB" id="A0A1T4YXB7"/>
<protein>
    <recommendedName>
        <fullName evidence="5">Maltokinase N-terminal cap domain-containing protein</fullName>
    </recommendedName>
</protein>
<organism evidence="6 7">
    <name type="scientific">Aeromicrobium choanae</name>
    <dbReference type="NCBI Taxonomy" id="1736691"/>
    <lineage>
        <taxon>Bacteria</taxon>
        <taxon>Bacillati</taxon>
        <taxon>Actinomycetota</taxon>
        <taxon>Actinomycetes</taxon>
        <taxon>Propionibacteriales</taxon>
        <taxon>Nocardioidaceae</taxon>
        <taxon>Aeromicrobium</taxon>
    </lineage>
</organism>
<dbReference type="EMBL" id="LT796768">
    <property type="protein sequence ID" value="SKB06477.1"/>
    <property type="molecule type" value="Genomic_DNA"/>
</dbReference>
<gene>
    <name evidence="6" type="ORF">SAMN06295964_1328</name>
</gene>
<keyword evidence="7" id="KW-1185">Reference proteome</keyword>
<evidence type="ECO:0000313" key="6">
    <source>
        <dbReference type="EMBL" id="SKB06477.1"/>
    </source>
</evidence>
<dbReference type="OrthoDB" id="3787729at2"/>
<proteinExistence type="predicted"/>
<evidence type="ECO:0000256" key="2">
    <source>
        <dbReference type="ARBA" id="ARBA00022741"/>
    </source>
</evidence>
<dbReference type="GO" id="GO:0016301">
    <property type="term" value="F:kinase activity"/>
    <property type="evidence" value="ECO:0007669"/>
    <property type="project" value="UniProtKB-KW"/>
</dbReference>
<keyword evidence="4" id="KW-0067">ATP-binding</keyword>
<keyword evidence="2" id="KW-0547">Nucleotide-binding</keyword>
<sequence>MGVVHPGSELNPTKAELLEAWLPRQPWWPAGAPVPAFQANFRFDDPEGEVGIEGFLLPVDDTVVHVPLTYRSAPLEGGDLVGEMDHSALGRRWVYDGATDPVYVAETTAVIREGRGEVTMLTPDGTPISRRSFTASVHGSGSGDGTLHVARVVDAHAPAEATGLLTATWAEHAGPVVLAWLA</sequence>
<keyword evidence="3" id="KW-0418">Kinase</keyword>
<evidence type="ECO:0000256" key="3">
    <source>
        <dbReference type="ARBA" id="ARBA00022777"/>
    </source>
</evidence>
<evidence type="ECO:0000256" key="1">
    <source>
        <dbReference type="ARBA" id="ARBA00022679"/>
    </source>
</evidence>